<sequence>MKAIVFDFDGLIMDTETPCYDAFREVYREYGVDLPLETFAQCIGTSNDVFNPVTYLSECLGRLIEEEVVQEQFLAKYNAKVESIELRPGVLDYLEAATRLGIKIGLASSSQMDWIIPKLKRCGIADYYISVRTKDHVTRVKPDPELYLQSLEALGVSGSEAIAFEDSLNGLRAAKQAGLHCVVVPNDVTRHLPFAEHDLLLNSMKEKSLEEVITEIENKSC</sequence>
<evidence type="ECO:0000313" key="1">
    <source>
        <dbReference type="EMBL" id="TCZ79485.1"/>
    </source>
</evidence>
<dbReference type="Gene3D" id="1.10.150.240">
    <property type="entry name" value="Putative phosphatase, domain 2"/>
    <property type="match status" value="1"/>
</dbReference>
<protein>
    <submittedName>
        <fullName evidence="1">HAD family hydrolase</fullName>
    </submittedName>
</protein>
<organism evidence="1 2">
    <name type="scientific">Paenibacillus albiflavus</name>
    <dbReference type="NCBI Taxonomy" id="2545760"/>
    <lineage>
        <taxon>Bacteria</taxon>
        <taxon>Bacillati</taxon>
        <taxon>Bacillota</taxon>
        <taxon>Bacilli</taxon>
        <taxon>Bacillales</taxon>
        <taxon>Paenibacillaceae</taxon>
        <taxon>Paenibacillus</taxon>
    </lineage>
</organism>
<dbReference type="SUPFAM" id="SSF56784">
    <property type="entry name" value="HAD-like"/>
    <property type="match status" value="1"/>
</dbReference>
<dbReference type="NCBIfam" id="TIGR01509">
    <property type="entry name" value="HAD-SF-IA-v3"/>
    <property type="match status" value="1"/>
</dbReference>
<dbReference type="InterPro" id="IPR036412">
    <property type="entry name" value="HAD-like_sf"/>
</dbReference>
<comment type="caution">
    <text evidence="1">The sequence shown here is derived from an EMBL/GenBank/DDBJ whole genome shotgun (WGS) entry which is preliminary data.</text>
</comment>
<keyword evidence="2" id="KW-1185">Reference proteome</keyword>
<name>A0A4R4EM80_9BACL</name>
<dbReference type="RefSeq" id="WP_132417144.1">
    <property type="nucleotide sequence ID" value="NZ_SKFG01000003.1"/>
</dbReference>
<dbReference type="AlphaFoldDB" id="A0A4R4EM80"/>
<dbReference type="Pfam" id="PF13419">
    <property type="entry name" value="HAD_2"/>
    <property type="match status" value="1"/>
</dbReference>
<dbReference type="OrthoDB" id="9797743at2"/>
<dbReference type="GO" id="GO:0016787">
    <property type="term" value="F:hydrolase activity"/>
    <property type="evidence" value="ECO:0007669"/>
    <property type="project" value="UniProtKB-KW"/>
</dbReference>
<dbReference type="SFLD" id="SFLDS00003">
    <property type="entry name" value="Haloacid_Dehalogenase"/>
    <property type="match status" value="1"/>
</dbReference>
<dbReference type="InterPro" id="IPR041492">
    <property type="entry name" value="HAD_2"/>
</dbReference>
<accession>A0A4R4EM80</accession>
<dbReference type="Proteomes" id="UP000295418">
    <property type="component" value="Unassembled WGS sequence"/>
</dbReference>
<dbReference type="InterPro" id="IPR023198">
    <property type="entry name" value="PGP-like_dom2"/>
</dbReference>
<dbReference type="InterPro" id="IPR006439">
    <property type="entry name" value="HAD-SF_hydro_IA"/>
</dbReference>
<dbReference type="CDD" id="cd16423">
    <property type="entry name" value="HAD_BPGM-like"/>
    <property type="match status" value="1"/>
</dbReference>
<gene>
    <name evidence="1" type="ORF">E0485_05115</name>
</gene>
<dbReference type="InterPro" id="IPR023214">
    <property type="entry name" value="HAD_sf"/>
</dbReference>
<dbReference type="SFLD" id="SFLDG01129">
    <property type="entry name" value="C1.5:_HAD__Beta-PGM__Phosphata"/>
    <property type="match status" value="1"/>
</dbReference>
<dbReference type="PANTHER" id="PTHR18901">
    <property type="entry name" value="2-DEOXYGLUCOSE-6-PHOSPHATE PHOSPHATASE 2"/>
    <property type="match status" value="1"/>
</dbReference>
<evidence type="ECO:0000313" key="2">
    <source>
        <dbReference type="Proteomes" id="UP000295418"/>
    </source>
</evidence>
<dbReference type="PANTHER" id="PTHR18901:SF38">
    <property type="entry name" value="PSEUDOURIDINE-5'-PHOSPHATASE"/>
    <property type="match status" value="1"/>
</dbReference>
<keyword evidence="1" id="KW-0378">Hydrolase</keyword>
<reference evidence="1 2" key="1">
    <citation type="submission" date="2019-03" db="EMBL/GenBank/DDBJ databases">
        <authorList>
            <person name="Kim M.K.M."/>
        </authorList>
    </citation>
    <scope>NUCLEOTIDE SEQUENCE [LARGE SCALE GENOMIC DNA]</scope>
    <source>
        <strain evidence="1 2">18JY21-1</strain>
    </source>
</reference>
<proteinExistence type="predicted"/>
<dbReference type="Gene3D" id="3.40.50.1000">
    <property type="entry name" value="HAD superfamily/HAD-like"/>
    <property type="match status" value="1"/>
</dbReference>
<dbReference type="EMBL" id="SKFG01000003">
    <property type="protein sequence ID" value="TCZ79485.1"/>
    <property type="molecule type" value="Genomic_DNA"/>
</dbReference>